<name>A0A2Z4U9M6_9FIRM</name>
<evidence type="ECO:0008006" key="3">
    <source>
        <dbReference type="Google" id="ProtNLM"/>
    </source>
</evidence>
<organism evidence="1 2">
    <name type="scientific">Blautia argi</name>
    <dbReference type="NCBI Taxonomy" id="1912897"/>
    <lineage>
        <taxon>Bacteria</taxon>
        <taxon>Bacillati</taxon>
        <taxon>Bacillota</taxon>
        <taxon>Clostridia</taxon>
        <taxon>Lachnospirales</taxon>
        <taxon>Lachnospiraceae</taxon>
        <taxon>Blautia</taxon>
    </lineage>
</organism>
<dbReference type="RefSeq" id="WP_111919189.1">
    <property type="nucleotide sequence ID" value="NZ_CAUWHR010000001.1"/>
</dbReference>
<dbReference type="EMBL" id="CP030280">
    <property type="protein sequence ID" value="AWY97751.1"/>
    <property type="molecule type" value="Genomic_DNA"/>
</dbReference>
<gene>
    <name evidence="1" type="ORF">DQQ01_05855</name>
</gene>
<dbReference type="Proteomes" id="UP000250003">
    <property type="component" value="Chromosome"/>
</dbReference>
<proteinExistence type="predicted"/>
<dbReference type="AlphaFoldDB" id="A0A2Z4U9M6"/>
<protein>
    <recommendedName>
        <fullName evidence="3">Spore coat associated protein CotJA</fullName>
    </recommendedName>
</protein>
<keyword evidence="2" id="KW-1185">Reference proteome</keyword>
<sequence>MENYRMNYNACRSCRVMPREAVRKTPPVSNDCGCSDKVENTGVYTHADHLPLTMAYVPFQQFHTTFELHKALQVGTVFPELCKPFCGKRGVRR</sequence>
<dbReference type="KEGG" id="blau:DQQ01_05855"/>
<reference evidence="2" key="1">
    <citation type="submission" date="2018-06" db="EMBL/GenBank/DDBJ databases">
        <title>Description of Blautia argi sp. nov., a new anaerobic isolated from dog feces.</title>
        <authorList>
            <person name="Chang Y.-H."/>
            <person name="Paek J."/>
            <person name="Shin Y."/>
        </authorList>
    </citation>
    <scope>NUCLEOTIDE SEQUENCE [LARGE SCALE GENOMIC DNA]</scope>
    <source>
        <strain evidence="2">KCTC 15426</strain>
    </source>
</reference>
<accession>A0A2Z4U9M6</accession>
<dbReference type="Pfam" id="PF11007">
    <property type="entry name" value="CotJA"/>
    <property type="match status" value="1"/>
</dbReference>
<evidence type="ECO:0000313" key="1">
    <source>
        <dbReference type="EMBL" id="AWY97751.1"/>
    </source>
</evidence>
<evidence type="ECO:0000313" key="2">
    <source>
        <dbReference type="Proteomes" id="UP000250003"/>
    </source>
</evidence>
<dbReference type="OrthoDB" id="9800571at2"/>
<dbReference type="InterPro" id="IPR020256">
    <property type="entry name" value="Spore_coat_CotJA"/>
</dbReference>